<protein>
    <submittedName>
        <fullName evidence="1">Uncharacterized protein</fullName>
    </submittedName>
</protein>
<proteinExistence type="predicted"/>
<sequence length="137" mass="15972">MELDTFLETNFSENDATEIKSITQSHSVRDIIQSDMNKIDIGFFINISHKLLHYKKFELLSHFSESFDIFEVVGSPQKKDRIFNKLVNIYYEATEQSKLLDIFFEKISNRMISITPAAAKAEKSSEKFILRRHSGME</sequence>
<accession>A0A0F9HH41</accession>
<dbReference type="AlphaFoldDB" id="A0A0F9HH41"/>
<gene>
    <name evidence="1" type="ORF">LCGC14_1702930</name>
</gene>
<organism evidence="1">
    <name type="scientific">marine sediment metagenome</name>
    <dbReference type="NCBI Taxonomy" id="412755"/>
    <lineage>
        <taxon>unclassified sequences</taxon>
        <taxon>metagenomes</taxon>
        <taxon>ecological metagenomes</taxon>
    </lineage>
</organism>
<name>A0A0F9HH41_9ZZZZ</name>
<dbReference type="EMBL" id="LAZR01015074">
    <property type="protein sequence ID" value="KKM14751.1"/>
    <property type="molecule type" value="Genomic_DNA"/>
</dbReference>
<comment type="caution">
    <text evidence="1">The sequence shown here is derived from an EMBL/GenBank/DDBJ whole genome shotgun (WGS) entry which is preliminary data.</text>
</comment>
<evidence type="ECO:0000313" key="1">
    <source>
        <dbReference type="EMBL" id="KKM14751.1"/>
    </source>
</evidence>
<reference evidence="1" key="1">
    <citation type="journal article" date="2015" name="Nature">
        <title>Complex archaea that bridge the gap between prokaryotes and eukaryotes.</title>
        <authorList>
            <person name="Spang A."/>
            <person name="Saw J.H."/>
            <person name="Jorgensen S.L."/>
            <person name="Zaremba-Niedzwiedzka K."/>
            <person name="Martijn J."/>
            <person name="Lind A.E."/>
            <person name="van Eijk R."/>
            <person name="Schleper C."/>
            <person name="Guy L."/>
            <person name="Ettema T.J."/>
        </authorList>
    </citation>
    <scope>NUCLEOTIDE SEQUENCE</scope>
</reference>
<feature type="non-terminal residue" evidence="1">
    <location>
        <position position="137"/>
    </location>
</feature>